<evidence type="ECO:0000313" key="3">
    <source>
        <dbReference type="Proteomes" id="UP000193067"/>
    </source>
</evidence>
<dbReference type="OrthoDB" id="10472831at2759"/>
<reference evidence="2 3" key="1">
    <citation type="journal article" date="2015" name="Biotechnol. Biofuels">
        <title>Enhanced degradation of softwood versus hardwood by the white-rot fungus Pycnoporus coccineus.</title>
        <authorList>
            <person name="Couturier M."/>
            <person name="Navarro D."/>
            <person name="Chevret D."/>
            <person name="Henrissat B."/>
            <person name="Piumi F."/>
            <person name="Ruiz-Duenas F.J."/>
            <person name="Martinez A.T."/>
            <person name="Grigoriev I.V."/>
            <person name="Riley R."/>
            <person name="Lipzen A."/>
            <person name="Berrin J.G."/>
            <person name="Master E.R."/>
            <person name="Rosso M.N."/>
        </authorList>
    </citation>
    <scope>NUCLEOTIDE SEQUENCE [LARGE SCALE GENOMIC DNA]</scope>
    <source>
        <strain evidence="2 3">BRFM310</strain>
    </source>
</reference>
<sequence>MRLTVATIVAALSVYAGKASPLAPGGSGQPMELTPGTFPIVPLDTTTSTPNVTHPANLDSRQVEEPAILLLCESPSCVNCFGYDLSHSPRTSA</sequence>
<keyword evidence="1" id="KW-0732">Signal</keyword>
<evidence type="ECO:0000256" key="1">
    <source>
        <dbReference type="SAM" id="SignalP"/>
    </source>
</evidence>
<gene>
    <name evidence="2" type="ORF">PYCCODRAFT_1432578</name>
</gene>
<name>A0A1Y2IW94_TRAC3</name>
<dbReference type="EMBL" id="KZ084093">
    <property type="protein sequence ID" value="OSD05410.1"/>
    <property type="molecule type" value="Genomic_DNA"/>
</dbReference>
<protein>
    <submittedName>
        <fullName evidence="2">Uncharacterized protein</fullName>
    </submittedName>
</protein>
<dbReference type="AlphaFoldDB" id="A0A1Y2IW94"/>
<accession>A0A1Y2IW94</accession>
<dbReference type="Proteomes" id="UP000193067">
    <property type="component" value="Unassembled WGS sequence"/>
</dbReference>
<feature type="signal peptide" evidence="1">
    <location>
        <begin position="1"/>
        <end position="19"/>
    </location>
</feature>
<organism evidence="2 3">
    <name type="scientific">Trametes coccinea (strain BRFM310)</name>
    <name type="common">Pycnoporus coccineus</name>
    <dbReference type="NCBI Taxonomy" id="1353009"/>
    <lineage>
        <taxon>Eukaryota</taxon>
        <taxon>Fungi</taxon>
        <taxon>Dikarya</taxon>
        <taxon>Basidiomycota</taxon>
        <taxon>Agaricomycotina</taxon>
        <taxon>Agaricomycetes</taxon>
        <taxon>Polyporales</taxon>
        <taxon>Polyporaceae</taxon>
        <taxon>Trametes</taxon>
    </lineage>
</organism>
<proteinExistence type="predicted"/>
<keyword evidence="3" id="KW-1185">Reference proteome</keyword>
<evidence type="ECO:0000313" key="2">
    <source>
        <dbReference type="EMBL" id="OSD05410.1"/>
    </source>
</evidence>
<feature type="chain" id="PRO_5013231688" evidence="1">
    <location>
        <begin position="20"/>
        <end position="93"/>
    </location>
</feature>